<dbReference type="PROSITE" id="PS00089">
    <property type="entry name" value="RIBORED_LARGE"/>
    <property type="match status" value="1"/>
</dbReference>
<dbReference type="UniPathway" id="UPA00326"/>
<evidence type="ECO:0000256" key="1">
    <source>
        <dbReference type="ARBA" id="ARBA00010406"/>
    </source>
</evidence>
<keyword evidence="3" id="KW-0021">Allosteric enzyme</keyword>
<keyword evidence="5 9" id="KW-0067">ATP-binding</keyword>
<dbReference type="SUPFAM" id="SSF51998">
    <property type="entry name" value="PFL-like glycyl radical enzymes"/>
    <property type="match status" value="1"/>
</dbReference>
<dbReference type="InterPro" id="IPR013509">
    <property type="entry name" value="RNR_lsu_N"/>
</dbReference>
<comment type="similarity">
    <text evidence="1 10">Belongs to the ribonucleoside diphosphate reductase large chain family.</text>
</comment>
<reference evidence="12" key="1">
    <citation type="submission" date="2018-10" db="EMBL/GenBank/DDBJ databases">
        <title>Transcriptome assembly of Aceria tosichella (Wheat curl mite) Type 2.</title>
        <authorList>
            <person name="Scully E.D."/>
            <person name="Geib S.M."/>
            <person name="Palmer N.A."/>
            <person name="Gupta A.K."/>
            <person name="Sarath G."/>
            <person name="Tatineni S."/>
        </authorList>
    </citation>
    <scope>NUCLEOTIDE SEQUENCE</scope>
    <source>
        <strain evidence="12">LincolnNE</strain>
    </source>
</reference>
<evidence type="ECO:0000256" key="7">
    <source>
        <dbReference type="ARBA" id="ARBA00023116"/>
    </source>
</evidence>
<dbReference type="PRINTS" id="PR01183">
    <property type="entry name" value="RIBORDTASEM1"/>
</dbReference>
<dbReference type="Gene3D" id="3.20.70.20">
    <property type="match status" value="1"/>
</dbReference>
<dbReference type="GO" id="GO:0004748">
    <property type="term" value="F:ribonucleoside-diphosphate reductase activity, thioredoxin disulfide as acceptor"/>
    <property type="evidence" value="ECO:0007669"/>
    <property type="project" value="UniProtKB-EC"/>
</dbReference>
<name>A0A6G1SAX0_9ACAR</name>
<dbReference type="PANTHER" id="PTHR11573">
    <property type="entry name" value="RIBONUCLEOSIDE-DIPHOSPHATE REDUCTASE LARGE CHAIN"/>
    <property type="match status" value="1"/>
</dbReference>
<dbReference type="InterPro" id="IPR039718">
    <property type="entry name" value="Rrm1"/>
</dbReference>
<keyword evidence="4 9" id="KW-0547">Nucleotide-binding</keyword>
<evidence type="ECO:0000313" key="12">
    <source>
        <dbReference type="EMBL" id="MDE47666.1"/>
    </source>
</evidence>
<dbReference type="InterPro" id="IPR005144">
    <property type="entry name" value="ATP-cone_dom"/>
</dbReference>
<evidence type="ECO:0000256" key="10">
    <source>
        <dbReference type="RuleBase" id="RU003410"/>
    </source>
</evidence>
<dbReference type="InterPro" id="IPR000788">
    <property type="entry name" value="RNR_lg_C"/>
</dbReference>
<dbReference type="Pfam" id="PF03477">
    <property type="entry name" value="ATP-cone"/>
    <property type="match status" value="1"/>
</dbReference>
<dbReference type="CDD" id="cd01679">
    <property type="entry name" value="RNR_I"/>
    <property type="match status" value="1"/>
</dbReference>
<evidence type="ECO:0000259" key="11">
    <source>
        <dbReference type="PROSITE" id="PS51161"/>
    </source>
</evidence>
<dbReference type="Pfam" id="PF02867">
    <property type="entry name" value="Ribonuc_red_lgC"/>
    <property type="match status" value="1"/>
</dbReference>
<feature type="domain" description="ATP-cone" evidence="11">
    <location>
        <begin position="5"/>
        <end position="96"/>
    </location>
</feature>
<dbReference type="InterPro" id="IPR013346">
    <property type="entry name" value="NrdE_NrdA_C"/>
</dbReference>
<evidence type="ECO:0000256" key="5">
    <source>
        <dbReference type="ARBA" id="ARBA00022840"/>
    </source>
</evidence>
<dbReference type="EC" id="1.17.4.1" evidence="10"/>
<gene>
    <name evidence="12" type="primary">Rrm1</name>
    <name evidence="12" type="ORF">g.14793</name>
</gene>
<dbReference type="PROSITE" id="PS51161">
    <property type="entry name" value="ATP_CONE"/>
    <property type="match status" value="1"/>
</dbReference>
<dbReference type="GO" id="GO:0005971">
    <property type="term" value="C:ribonucleoside-diphosphate reductase complex"/>
    <property type="evidence" value="ECO:0007669"/>
    <property type="project" value="TreeGrafter"/>
</dbReference>
<evidence type="ECO:0000256" key="3">
    <source>
        <dbReference type="ARBA" id="ARBA00022533"/>
    </source>
</evidence>
<dbReference type="SUPFAM" id="SSF48168">
    <property type="entry name" value="R1 subunit of ribonucleotide reductase, N-terminal domain"/>
    <property type="match status" value="1"/>
</dbReference>
<comment type="subunit">
    <text evidence="2">Heterodimer of a large and a small subunit.</text>
</comment>
<comment type="function">
    <text evidence="8 10">Provides the precursors necessary for DNA synthesis. Catalyzes the biosynthesis of deoxyribonucleotides from the corresponding ribonucleotides.</text>
</comment>
<dbReference type="FunFam" id="3.20.70.20:FF:000010">
    <property type="entry name" value="Ribonucleoside-diphosphate reductase"/>
    <property type="match status" value="1"/>
</dbReference>
<proteinExistence type="inferred from homology"/>
<dbReference type="GO" id="GO:0005524">
    <property type="term" value="F:ATP binding"/>
    <property type="evidence" value="ECO:0007669"/>
    <property type="project" value="UniProtKB-UniRule"/>
</dbReference>
<evidence type="ECO:0000256" key="8">
    <source>
        <dbReference type="ARBA" id="ARBA00024942"/>
    </source>
</evidence>
<dbReference type="EMBL" id="GGYP01002895">
    <property type="protein sequence ID" value="MDE47666.1"/>
    <property type="molecule type" value="Transcribed_RNA"/>
</dbReference>
<sequence>MSQKMFVLKRDGRKEAVHYDKITSRIEKFCEGLNMEFIDPPAITHKVVRGLYTGVTTVQLDNLAAETAATMTVKHPDYSILAGRIAVSNLHKQTKAKFSEVIKDLYYMKNSKTGLRTQTISDKVYEIVQANADRLDSAIDFKRDLEYNYFGYKTLERSYLLKIDDKVVERPQHLLMRVAVGIHLEDIDSAIETYDLLSGRWFTHASPTLFNASMPKAQLSSCFLLTMYDDSIDGIFKTLHQCALISKYAGGIGLSVHNIRATGSYIAGTNGTSNGLVPLLRVYNNTARYVDQGGNKRPGAFAIYLEPWHADVFEFLDLKKNTGVEELRARDLFYALWVPDIFMRRVEADAEWSLMCPNECPGLYDSYGEKFEELYTKYEADKKFRKQVKARELWFHIIDCQIETGTPYILYKDACNKKSNQQNLGTIRSSNLCTEIVEYTAPDEIAVCNLASIALNRFVDPETRTFDFKHLQKVASVVTKNLNKIIDINHYPVKEAENSNMRHRPIGIGVQGLADAFILMRYPFDSPEAKQLNKEIFENIYYAACKTSCELAKKYGPYSSFKGSPASDHPPRLQYDLWGMNDDELTLANEWKELKRDIQQYGMRNSLLIAPMPTASTAQILGNNESIEPYTSNIYTRRVLSGEFQVVNHHLLKDLIKLGLWDEEMRQRIMRDYGSVQGITEIPDDLKQLYKTVWEISQKVVIDLAADRGPFIDQSQSMNIHIAKPSRGSITSMHFYGWKAGLKTGMYYLRIRPAANPIQFTLDKTKIKKKEDSFMDTNSEANSSVINGKNGAGDEIMACKLSNGPNCEMCSG</sequence>
<protein>
    <recommendedName>
        <fullName evidence="10">Ribonucleoside-diphosphate reductase</fullName>
        <ecNumber evidence="10">1.17.4.1</ecNumber>
    </recommendedName>
</protein>
<evidence type="ECO:0000256" key="2">
    <source>
        <dbReference type="ARBA" id="ARBA00011771"/>
    </source>
</evidence>
<dbReference type="Pfam" id="PF00317">
    <property type="entry name" value="Ribonuc_red_lgN"/>
    <property type="match status" value="1"/>
</dbReference>
<keyword evidence="6 10" id="KW-0560">Oxidoreductase</keyword>
<comment type="catalytic activity">
    <reaction evidence="10">
        <text>a 2'-deoxyribonucleoside 5'-diphosphate + [thioredoxin]-disulfide + H2O = a ribonucleoside 5'-diphosphate + [thioredoxin]-dithiol</text>
        <dbReference type="Rhea" id="RHEA:23252"/>
        <dbReference type="Rhea" id="RHEA-COMP:10698"/>
        <dbReference type="Rhea" id="RHEA-COMP:10700"/>
        <dbReference type="ChEBI" id="CHEBI:15377"/>
        <dbReference type="ChEBI" id="CHEBI:29950"/>
        <dbReference type="ChEBI" id="CHEBI:50058"/>
        <dbReference type="ChEBI" id="CHEBI:57930"/>
        <dbReference type="ChEBI" id="CHEBI:73316"/>
        <dbReference type="EC" id="1.17.4.1"/>
    </reaction>
</comment>
<evidence type="ECO:0000256" key="4">
    <source>
        <dbReference type="ARBA" id="ARBA00022741"/>
    </source>
</evidence>
<dbReference type="PANTHER" id="PTHR11573:SF6">
    <property type="entry name" value="RIBONUCLEOSIDE-DIPHOSPHATE REDUCTASE LARGE SUBUNIT"/>
    <property type="match status" value="1"/>
</dbReference>
<dbReference type="NCBIfam" id="TIGR02506">
    <property type="entry name" value="NrdE_NrdA"/>
    <property type="match status" value="1"/>
</dbReference>
<dbReference type="GO" id="GO:0009263">
    <property type="term" value="P:deoxyribonucleotide biosynthetic process"/>
    <property type="evidence" value="ECO:0007669"/>
    <property type="project" value="UniProtKB-KW"/>
</dbReference>
<dbReference type="InterPro" id="IPR008926">
    <property type="entry name" value="RNR_R1-su_N"/>
</dbReference>
<evidence type="ECO:0000256" key="9">
    <source>
        <dbReference type="PROSITE-ProRule" id="PRU00492"/>
    </source>
</evidence>
<keyword evidence="7 10" id="KW-0215">Deoxyribonucleotide synthesis</keyword>
<evidence type="ECO:0000256" key="6">
    <source>
        <dbReference type="ARBA" id="ARBA00023002"/>
    </source>
</evidence>
<accession>A0A6G1SAX0</accession>
<organism evidence="12">
    <name type="scientific">Aceria tosichella</name>
    <name type="common">wheat curl mite</name>
    <dbReference type="NCBI Taxonomy" id="561515"/>
    <lineage>
        <taxon>Eukaryota</taxon>
        <taxon>Metazoa</taxon>
        <taxon>Ecdysozoa</taxon>
        <taxon>Arthropoda</taxon>
        <taxon>Chelicerata</taxon>
        <taxon>Arachnida</taxon>
        <taxon>Acari</taxon>
        <taxon>Acariformes</taxon>
        <taxon>Trombidiformes</taxon>
        <taxon>Prostigmata</taxon>
        <taxon>Eupodina</taxon>
        <taxon>Eriophyoidea</taxon>
        <taxon>Eriophyidae</taxon>
        <taxon>Eriophyinae</taxon>
        <taxon>Aceriini</taxon>
        <taxon>Aceria</taxon>
    </lineage>
</organism>
<dbReference type="AlphaFoldDB" id="A0A6G1SAX0"/>